<protein>
    <submittedName>
        <fullName evidence="2">Uncharacterized protein</fullName>
    </submittedName>
</protein>
<comment type="caution">
    <text evidence="2">The sequence shown here is derived from an EMBL/GenBank/DDBJ whole genome shotgun (WGS) entry which is preliminary data.</text>
</comment>
<evidence type="ECO:0000313" key="3">
    <source>
        <dbReference type="Proteomes" id="UP000315010"/>
    </source>
</evidence>
<accession>A0A5C5Z2M7</accession>
<organism evidence="2 3">
    <name type="scientific">Novipirellula herctigrandis</name>
    <dbReference type="NCBI Taxonomy" id="2527986"/>
    <lineage>
        <taxon>Bacteria</taxon>
        <taxon>Pseudomonadati</taxon>
        <taxon>Planctomycetota</taxon>
        <taxon>Planctomycetia</taxon>
        <taxon>Pirellulales</taxon>
        <taxon>Pirellulaceae</taxon>
        <taxon>Novipirellula</taxon>
    </lineage>
</organism>
<evidence type="ECO:0000256" key="1">
    <source>
        <dbReference type="SAM" id="MobiDB-lite"/>
    </source>
</evidence>
<sequence length="84" mass="8984">MKCPTSHAKRKLASGSGAEGAAKAGASEIRRTLTSQVDGLGTTAQITHSRSLQAFYGSLFDIAQLMWEHNPVRQPVLCLTDCPL</sequence>
<keyword evidence="3" id="KW-1185">Reference proteome</keyword>
<reference evidence="2 3" key="1">
    <citation type="submission" date="2019-02" db="EMBL/GenBank/DDBJ databases">
        <title>Deep-cultivation of Planctomycetes and their phenomic and genomic characterization uncovers novel biology.</title>
        <authorList>
            <person name="Wiegand S."/>
            <person name="Jogler M."/>
            <person name="Boedeker C."/>
            <person name="Pinto D."/>
            <person name="Vollmers J."/>
            <person name="Rivas-Marin E."/>
            <person name="Kohn T."/>
            <person name="Peeters S.H."/>
            <person name="Heuer A."/>
            <person name="Rast P."/>
            <person name="Oberbeckmann S."/>
            <person name="Bunk B."/>
            <person name="Jeske O."/>
            <person name="Meyerdierks A."/>
            <person name="Storesund J.E."/>
            <person name="Kallscheuer N."/>
            <person name="Luecker S."/>
            <person name="Lage O.M."/>
            <person name="Pohl T."/>
            <person name="Merkel B.J."/>
            <person name="Hornburger P."/>
            <person name="Mueller R.-W."/>
            <person name="Bruemmer F."/>
            <person name="Labrenz M."/>
            <person name="Spormann A.M."/>
            <person name="Op Den Camp H."/>
            <person name="Overmann J."/>
            <person name="Amann R."/>
            <person name="Jetten M.S.M."/>
            <person name="Mascher T."/>
            <person name="Medema M.H."/>
            <person name="Devos D.P."/>
            <person name="Kaster A.-K."/>
            <person name="Ovreas L."/>
            <person name="Rohde M."/>
            <person name="Galperin M.Y."/>
            <person name="Jogler C."/>
        </authorList>
    </citation>
    <scope>NUCLEOTIDE SEQUENCE [LARGE SCALE GENOMIC DNA]</scope>
    <source>
        <strain evidence="2 3">CA13</strain>
    </source>
</reference>
<feature type="region of interest" description="Disordered" evidence="1">
    <location>
        <begin position="1"/>
        <end position="27"/>
    </location>
</feature>
<dbReference type="EMBL" id="SJPJ01000001">
    <property type="protein sequence ID" value="TWT81445.1"/>
    <property type="molecule type" value="Genomic_DNA"/>
</dbReference>
<gene>
    <name evidence="2" type="ORF">CA13_28980</name>
</gene>
<dbReference type="AlphaFoldDB" id="A0A5C5Z2M7"/>
<evidence type="ECO:0000313" key="2">
    <source>
        <dbReference type="EMBL" id="TWT81445.1"/>
    </source>
</evidence>
<proteinExistence type="predicted"/>
<name>A0A5C5Z2M7_9BACT</name>
<dbReference type="Proteomes" id="UP000315010">
    <property type="component" value="Unassembled WGS sequence"/>
</dbReference>
<feature type="compositionally biased region" description="Low complexity" evidence="1">
    <location>
        <begin position="13"/>
        <end position="27"/>
    </location>
</feature>